<dbReference type="SMART" id="SM00220">
    <property type="entry name" value="S_TKc"/>
    <property type="match status" value="1"/>
</dbReference>
<dbReference type="Gene3D" id="3.30.200.20">
    <property type="entry name" value="Phosphorylase Kinase, domain 1"/>
    <property type="match status" value="1"/>
</dbReference>
<dbReference type="Gene3D" id="1.10.510.10">
    <property type="entry name" value="Transferase(Phosphotransferase) domain 1"/>
    <property type="match status" value="1"/>
</dbReference>
<evidence type="ECO:0000313" key="8">
    <source>
        <dbReference type="EMBL" id="GAA2195809.1"/>
    </source>
</evidence>
<evidence type="ECO:0000256" key="3">
    <source>
        <dbReference type="ARBA" id="ARBA00022777"/>
    </source>
</evidence>
<dbReference type="PANTHER" id="PTHR43289:SF34">
    <property type="entry name" value="SERINE_THREONINE-PROTEIN KINASE YBDM-RELATED"/>
    <property type="match status" value="1"/>
</dbReference>
<evidence type="ECO:0000256" key="5">
    <source>
        <dbReference type="PROSITE-ProRule" id="PRU10141"/>
    </source>
</evidence>
<evidence type="ECO:0000256" key="6">
    <source>
        <dbReference type="SAM" id="MobiDB-lite"/>
    </source>
</evidence>
<proteinExistence type="predicted"/>
<feature type="compositionally biased region" description="Low complexity" evidence="6">
    <location>
        <begin position="356"/>
        <end position="370"/>
    </location>
</feature>
<sequence>MVGMTAGIPGERLGAEDPREVAGYRLLARIGEGGMGTVYLSRTRGGQPVALKVIRREYGGDPGFRRRFEQEVRAARRVQGYHVVPVVDHDTGGEQPWLASVFIPGLPLHEALAAHGPLPPASVLQLVGGTAKALTAIHSAGIVHRDLKPSNILLSREGPYVIDFGIARAPDATQLTLSGGVVGTPQFMSPEQALGEPVGPATDVFSLGLIAAVAATGRHPYGDGGALALAARIANTAQQPPRLDGHDDRLRPLLERCLATAPDRRIGTEELAALCERAVGRSLRDFTGWLPEPLTADLTVRERALLTAPADTAATASNAAGSGGLGPSPAAPTATPTTATTPNATDSGRVGPSPAAPTATPTTATTPNAADSGRVGPSSAAPHGPTFAGAPTMAPPPPAYAPPATAPARRTPTVGVLVGAAVAVVLAVVATWTLTRPDGASGEARSGGKEPSGHGSSAPADPSPATGDDAGYAVVFKDRPLALRSPSGANIVTVDLDVPQVVQDTPGREIKLSEISGGRWEFYTPMGRSTGTTPAECLAGARSDVLPQEIEAADLRTTIPVGTRLCTVTTDDRLALLKVTRITAATDGNLPDYTAELTLWQKR</sequence>
<dbReference type="CDD" id="cd14014">
    <property type="entry name" value="STKc_PknB_like"/>
    <property type="match status" value="1"/>
</dbReference>
<reference evidence="8 9" key="1">
    <citation type="journal article" date="2019" name="Int. J. Syst. Evol. Microbiol.">
        <title>The Global Catalogue of Microorganisms (GCM) 10K type strain sequencing project: providing services to taxonomists for standard genome sequencing and annotation.</title>
        <authorList>
            <consortium name="The Broad Institute Genomics Platform"/>
            <consortium name="The Broad Institute Genome Sequencing Center for Infectious Disease"/>
            <person name="Wu L."/>
            <person name="Ma J."/>
        </authorList>
    </citation>
    <scope>NUCLEOTIDE SEQUENCE [LARGE SCALE GENOMIC DNA]</scope>
    <source>
        <strain evidence="8 9">JCM 14924</strain>
    </source>
</reference>
<protein>
    <recommendedName>
        <fullName evidence="7">Protein kinase domain-containing protein</fullName>
    </recommendedName>
</protein>
<keyword evidence="3" id="KW-0418">Kinase</keyword>
<evidence type="ECO:0000256" key="4">
    <source>
        <dbReference type="ARBA" id="ARBA00022840"/>
    </source>
</evidence>
<evidence type="ECO:0000259" key="7">
    <source>
        <dbReference type="PROSITE" id="PS50011"/>
    </source>
</evidence>
<feature type="domain" description="Protein kinase" evidence="7">
    <location>
        <begin position="24"/>
        <end position="279"/>
    </location>
</feature>
<comment type="caution">
    <text evidence="8">The sequence shown here is derived from an EMBL/GenBank/DDBJ whole genome shotgun (WGS) entry which is preliminary data.</text>
</comment>
<keyword evidence="9" id="KW-1185">Reference proteome</keyword>
<evidence type="ECO:0000313" key="9">
    <source>
        <dbReference type="Proteomes" id="UP001501391"/>
    </source>
</evidence>
<dbReference type="PROSITE" id="PS00107">
    <property type="entry name" value="PROTEIN_KINASE_ATP"/>
    <property type="match status" value="1"/>
</dbReference>
<keyword evidence="2 5" id="KW-0547">Nucleotide-binding</keyword>
<dbReference type="PROSITE" id="PS00108">
    <property type="entry name" value="PROTEIN_KINASE_ST"/>
    <property type="match status" value="1"/>
</dbReference>
<evidence type="ECO:0000256" key="1">
    <source>
        <dbReference type="ARBA" id="ARBA00022679"/>
    </source>
</evidence>
<evidence type="ECO:0000256" key="2">
    <source>
        <dbReference type="ARBA" id="ARBA00022741"/>
    </source>
</evidence>
<organism evidence="8 9">
    <name type="scientific">Streptomyces bangladeshensis</name>
    <dbReference type="NCBI Taxonomy" id="295352"/>
    <lineage>
        <taxon>Bacteria</taxon>
        <taxon>Bacillati</taxon>
        <taxon>Actinomycetota</taxon>
        <taxon>Actinomycetes</taxon>
        <taxon>Kitasatosporales</taxon>
        <taxon>Streptomycetaceae</taxon>
        <taxon>Streptomyces</taxon>
    </lineage>
</organism>
<feature type="region of interest" description="Disordered" evidence="6">
    <location>
        <begin position="316"/>
        <end position="407"/>
    </location>
</feature>
<dbReference type="Pfam" id="PF00069">
    <property type="entry name" value="Pkinase"/>
    <property type="match status" value="1"/>
</dbReference>
<gene>
    <name evidence="8" type="ORF">GCM10009787_27450</name>
</gene>
<feature type="region of interest" description="Disordered" evidence="6">
    <location>
        <begin position="437"/>
        <end position="470"/>
    </location>
</feature>
<dbReference type="PROSITE" id="PS50011">
    <property type="entry name" value="PROTEIN_KINASE_DOM"/>
    <property type="match status" value="1"/>
</dbReference>
<accession>A0ABN3BIL0</accession>
<dbReference type="PANTHER" id="PTHR43289">
    <property type="entry name" value="MITOGEN-ACTIVATED PROTEIN KINASE KINASE KINASE 20-RELATED"/>
    <property type="match status" value="1"/>
</dbReference>
<dbReference type="InterPro" id="IPR017441">
    <property type="entry name" value="Protein_kinase_ATP_BS"/>
</dbReference>
<dbReference type="InterPro" id="IPR000719">
    <property type="entry name" value="Prot_kinase_dom"/>
</dbReference>
<dbReference type="Proteomes" id="UP001501391">
    <property type="component" value="Unassembled WGS sequence"/>
</dbReference>
<name>A0ABN3BIL0_9ACTN</name>
<keyword evidence="4 5" id="KW-0067">ATP-binding</keyword>
<keyword evidence="1" id="KW-0808">Transferase</keyword>
<feature type="compositionally biased region" description="Low complexity" evidence="6">
    <location>
        <begin position="327"/>
        <end position="348"/>
    </location>
</feature>
<feature type="compositionally biased region" description="Pro residues" evidence="6">
    <location>
        <begin position="393"/>
        <end position="405"/>
    </location>
</feature>
<dbReference type="InterPro" id="IPR008271">
    <property type="entry name" value="Ser/Thr_kinase_AS"/>
</dbReference>
<dbReference type="EMBL" id="BAAAOQ010000008">
    <property type="protein sequence ID" value="GAA2195809.1"/>
    <property type="molecule type" value="Genomic_DNA"/>
</dbReference>
<dbReference type="SUPFAM" id="SSF56112">
    <property type="entry name" value="Protein kinase-like (PK-like)"/>
    <property type="match status" value="1"/>
</dbReference>
<dbReference type="InterPro" id="IPR011009">
    <property type="entry name" value="Kinase-like_dom_sf"/>
</dbReference>
<feature type="binding site" evidence="5">
    <location>
        <position position="52"/>
    </location>
    <ligand>
        <name>ATP</name>
        <dbReference type="ChEBI" id="CHEBI:30616"/>
    </ligand>
</feature>